<sequence length="117" mass="12504">MWHTPVVPPLSSSPPNPQRPPSSGGGCPAKYLASSIIPSAQPSPPASQLPGHLRSRRLLWKRQWTRPRPQSPPSDTCPWYCRVGMTGGSAPVTPVRLRQAVPPAAQRSPVEAGCGVE</sequence>
<feature type="compositionally biased region" description="Pro residues" evidence="1">
    <location>
        <begin position="1"/>
        <end position="20"/>
    </location>
</feature>
<proteinExistence type="predicted"/>
<organism evidence="2 3">
    <name type="scientific">Piedraia hortae CBS 480.64</name>
    <dbReference type="NCBI Taxonomy" id="1314780"/>
    <lineage>
        <taxon>Eukaryota</taxon>
        <taxon>Fungi</taxon>
        <taxon>Dikarya</taxon>
        <taxon>Ascomycota</taxon>
        <taxon>Pezizomycotina</taxon>
        <taxon>Dothideomycetes</taxon>
        <taxon>Dothideomycetidae</taxon>
        <taxon>Capnodiales</taxon>
        <taxon>Piedraiaceae</taxon>
        <taxon>Piedraia</taxon>
    </lineage>
</organism>
<reference evidence="2" key="1">
    <citation type="journal article" date="2020" name="Stud. Mycol.">
        <title>101 Dothideomycetes genomes: a test case for predicting lifestyles and emergence of pathogens.</title>
        <authorList>
            <person name="Haridas S."/>
            <person name="Albert R."/>
            <person name="Binder M."/>
            <person name="Bloem J."/>
            <person name="Labutti K."/>
            <person name="Salamov A."/>
            <person name="Andreopoulos B."/>
            <person name="Baker S."/>
            <person name="Barry K."/>
            <person name="Bills G."/>
            <person name="Bluhm B."/>
            <person name="Cannon C."/>
            <person name="Castanera R."/>
            <person name="Culley D."/>
            <person name="Daum C."/>
            <person name="Ezra D."/>
            <person name="Gonzalez J."/>
            <person name="Henrissat B."/>
            <person name="Kuo A."/>
            <person name="Liang C."/>
            <person name="Lipzen A."/>
            <person name="Lutzoni F."/>
            <person name="Magnuson J."/>
            <person name="Mondo S."/>
            <person name="Nolan M."/>
            <person name="Ohm R."/>
            <person name="Pangilinan J."/>
            <person name="Park H.-J."/>
            <person name="Ramirez L."/>
            <person name="Alfaro M."/>
            <person name="Sun H."/>
            <person name="Tritt A."/>
            <person name="Yoshinaga Y."/>
            <person name="Zwiers L.-H."/>
            <person name="Turgeon B."/>
            <person name="Goodwin S."/>
            <person name="Spatafora J."/>
            <person name="Crous P."/>
            <person name="Grigoriev I."/>
        </authorList>
    </citation>
    <scope>NUCLEOTIDE SEQUENCE</scope>
    <source>
        <strain evidence="2">CBS 480.64</strain>
    </source>
</reference>
<feature type="region of interest" description="Disordered" evidence="1">
    <location>
        <begin position="1"/>
        <end position="31"/>
    </location>
</feature>
<gene>
    <name evidence="2" type="ORF">K470DRAFT_81437</name>
</gene>
<accession>A0A6A7C896</accession>
<evidence type="ECO:0000313" key="2">
    <source>
        <dbReference type="EMBL" id="KAF2863731.1"/>
    </source>
</evidence>
<dbReference type="EMBL" id="MU005959">
    <property type="protein sequence ID" value="KAF2863731.1"/>
    <property type="molecule type" value="Genomic_DNA"/>
</dbReference>
<dbReference type="AlphaFoldDB" id="A0A6A7C896"/>
<keyword evidence="3" id="KW-1185">Reference proteome</keyword>
<evidence type="ECO:0000256" key="1">
    <source>
        <dbReference type="SAM" id="MobiDB-lite"/>
    </source>
</evidence>
<evidence type="ECO:0000313" key="3">
    <source>
        <dbReference type="Proteomes" id="UP000799421"/>
    </source>
</evidence>
<protein>
    <submittedName>
        <fullName evidence="2">Uncharacterized protein</fullName>
    </submittedName>
</protein>
<name>A0A6A7C896_9PEZI</name>
<dbReference type="Proteomes" id="UP000799421">
    <property type="component" value="Unassembled WGS sequence"/>
</dbReference>